<dbReference type="AlphaFoldDB" id="A0A6L8K718"/>
<dbReference type="RefSeq" id="WP_161006665.1">
    <property type="nucleotide sequence ID" value="NZ_WWCN01000006.1"/>
</dbReference>
<evidence type="ECO:0000256" key="2">
    <source>
        <dbReference type="ARBA" id="ARBA00022448"/>
    </source>
</evidence>
<dbReference type="InterPro" id="IPR039421">
    <property type="entry name" value="Type_1_exporter"/>
</dbReference>
<dbReference type="InterPro" id="IPR036640">
    <property type="entry name" value="ABC1_TM_sf"/>
</dbReference>
<dbReference type="InterPro" id="IPR047957">
    <property type="entry name" value="ABC_AprD-like_6TM"/>
</dbReference>
<dbReference type="InterPro" id="IPR003439">
    <property type="entry name" value="ABC_transporter-like_ATP-bd"/>
</dbReference>
<evidence type="ECO:0000256" key="7">
    <source>
        <dbReference type="ARBA" id="ARBA00022989"/>
    </source>
</evidence>
<evidence type="ECO:0000259" key="10">
    <source>
        <dbReference type="PROSITE" id="PS50893"/>
    </source>
</evidence>
<evidence type="ECO:0000256" key="8">
    <source>
        <dbReference type="ARBA" id="ARBA00023136"/>
    </source>
</evidence>
<dbReference type="Pfam" id="PF00005">
    <property type="entry name" value="ABC_tran"/>
    <property type="match status" value="1"/>
</dbReference>
<keyword evidence="3" id="KW-1003">Cell membrane</keyword>
<dbReference type="FunFam" id="3.40.50.300:FF:001444">
    <property type="entry name" value="ABC transporter ATP-binding protein"/>
    <property type="match status" value="1"/>
</dbReference>
<dbReference type="NCBIfam" id="TIGR01842">
    <property type="entry name" value="type_I_sec_PrtD"/>
    <property type="match status" value="1"/>
</dbReference>
<evidence type="ECO:0000256" key="3">
    <source>
        <dbReference type="ARBA" id="ARBA00022475"/>
    </source>
</evidence>
<dbReference type="InterPro" id="IPR003593">
    <property type="entry name" value="AAA+_ATPase"/>
</dbReference>
<comment type="subcellular location">
    <subcellularLocation>
        <location evidence="1">Cell membrane</location>
        <topology evidence="1">Multi-pass membrane protein</topology>
    </subcellularLocation>
</comment>
<proteinExistence type="predicted"/>
<feature type="domain" description="ABC transmembrane type-1" evidence="11">
    <location>
        <begin position="25"/>
        <end position="300"/>
    </location>
</feature>
<dbReference type="GO" id="GO:0030253">
    <property type="term" value="P:protein secretion by the type I secretion system"/>
    <property type="evidence" value="ECO:0007669"/>
    <property type="project" value="InterPro"/>
</dbReference>
<feature type="transmembrane region" description="Helical" evidence="9">
    <location>
        <begin position="159"/>
        <end position="175"/>
    </location>
</feature>
<dbReference type="InterPro" id="IPR027417">
    <property type="entry name" value="P-loop_NTPase"/>
</dbReference>
<dbReference type="SUPFAM" id="SSF90123">
    <property type="entry name" value="ABC transporter transmembrane region"/>
    <property type="match status" value="1"/>
</dbReference>
<dbReference type="CDD" id="cd18586">
    <property type="entry name" value="ABC_6TM_PrtD_like"/>
    <property type="match status" value="1"/>
</dbReference>
<dbReference type="GO" id="GO:0005524">
    <property type="term" value="F:ATP binding"/>
    <property type="evidence" value="ECO:0007669"/>
    <property type="project" value="UniProtKB-KW"/>
</dbReference>
<evidence type="ECO:0000256" key="4">
    <source>
        <dbReference type="ARBA" id="ARBA00022692"/>
    </source>
</evidence>
<dbReference type="Gene3D" id="1.20.1560.10">
    <property type="entry name" value="ABC transporter type 1, transmembrane domain"/>
    <property type="match status" value="1"/>
</dbReference>
<evidence type="ECO:0000256" key="1">
    <source>
        <dbReference type="ARBA" id="ARBA00004651"/>
    </source>
</evidence>
<dbReference type="PROSITE" id="PS50893">
    <property type="entry name" value="ABC_TRANSPORTER_2"/>
    <property type="match status" value="1"/>
</dbReference>
<dbReference type="GO" id="GO:0030256">
    <property type="term" value="C:type I protein secretion system complex"/>
    <property type="evidence" value="ECO:0007669"/>
    <property type="project" value="InterPro"/>
</dbReference>
<keyword evidence="7 9" id="KW-1133">Transmembrane helix</keyword>
<name>A0A6L8K718_9BURK</name>
<dbReference type="CDD" id="cd03246">
    <property type="entry name" value="ABCC_Protease_Secretion"/>
    <property type="match status" value="1"/>
</dbReference>
<evidence type="ECO:0000259" key="11">
    <source>
        <dbReference type="PROSITE" id="PS50929"/>
    </source>
</evidence>
<sequence>MKKLLNPKNEIQSILSSFKRTFYTVGVFSAIINLLALVPSIYMLQVYDRVLGSRNEITLLMLTLIMMAGYAFMSVLELVRSFVLVRVGAKFDMELNKRVYTAAFEQNLKQAGGNAGQSLSDLTNLRQFLTGNALFALFDAPWFPIYLAVIFIFEPSLGIFSVCGTLVLIVLAYVNERVTKEPLGEANSMAVMSSNLASNNLRNAEVIESMGMLPNLMNRWFKLHTRFLHLQAKASEKAGLINALTKFVQMSQQSLVLGFGALLVLDNKMTPGMMIAASILVGKALAPVQMVIATWKSWANTRSAYERLSTLLEKNPVRTSGMELPKPAGTLAVEGVSAAPPGVMVPVLRGVSFGIQAGDVLGVIGPSGSGKSTLARLMVGVWPALVGKVRLDGADIFQWNKSELGPHLGYLPQDIELFGGTVSENIARFGDLDAEKVVEAAKLAGVHDMILHLPKGYDTLLGDGGAGLSGGQKQRLGLARAMYGDPALLVLDEPNSNLDDVGEIALLQAVQNMRQRGKTIVLITHRTSIISATNKLLLLREGIVAAFGPTKDVLNGLQEQQQKQVAAQQAAQQAAAQQAATQQAAQQAAAAGAHGAAAGTEQE</sequence>
<dbReference type="PANTHER" id="PTHR24221:SF248">
    <property type="entry name" value="ABC TRANSPORTER TRANSMEMBRANE REGION"/>
    <property type="match status" value="1"/>
</dbReference>
<dbReference type="EMBL" id="WWCN01000006">
    <property type="protein sequence ID" value="MYM23166.1"/>
    <property type="molecule type" value="Genomic_DNA"/>
</dbReference>
<dbReference type="SUPFAM" id="SSF52540">
    <property type="entry name" value="P-loop containing nucleoside triphosphate hydrolases"/>
    <property type="match status" value="1"/>
</dbReference>
<dbReference type="Proteomes" id="UP000479335">
    <property type="component" value="Unassembled WGS sequence"/>
</dbReference>
<evidence type="ECO:0000256" key="6">
    <source>
        <dbReference type="ARBA" id="ARBA00022840"/>
    </source>
</evidence>
<evidence type="ECO:0000256" key="9">
    <source>
        <dbReference type="SAM" id="Phobius"/>
    </source>
</evidence>
<dbReference type="GO" id="GO:0005886">
    <property type="term" value="C:plasma membrane"/>
    <property type="evidence" value="ECO:0007669"/>
    <property type="project" value="UniProtKB-SubCell"/>
</dbReference>
<dbReference type="InterPro" id="IPR017871">
    <property type="entry name" value="ABC_transporter-like_CS"/>
</dbReference>
<accession>A0A6L8K718</accession>
<dbReference type="PROSITE" id="PS00211">
    <property type="entry name" value="ABC_TRANSPORTER_1"/>
    <property type="match status" value="1"/>
</dbReference>
<feature type="transmembrane region" description="Helical" evidence="9">
    <location>
        <begin position="57"/>
        <end position="76"/>
    </location>
</feature>
<keyword evidence="8 9" id="KW-0472">Membrane</keyword>
<gene>
    <name evidence="12" type="ORF">GTP46_10965</name>
</gene>
<organism evidence="12 13">
    <name type="scientific">Duganella flavida</name>
    <dbReference type="NCBI Taxonomy" id="2692175"/>
    <lineage>
        <taxon>Bacteria</taxon>
        <taxon>Pseudomonadati</taxon>
        <taxon>Pseudomonadota</taxon>
        <taxon>Betaproteobacteria</taxon>
        <taxon>Burkholderiales</taxon>
        <taxon>Oxalobacteraceae</taxon>
        <taxon>Telluria group</taxon>
        <taxon>Duganella</taxon>
    </lineage>
</organism>
<keyword evidence="13" id="KW-1185">Reference proteome</keyword>
<keyword evidence="5" id="KW-0547">Nucleotide-binding</keyword>
<dbReference type="GO" id="GO:0016887">
    <property type="term" value="F:ATP hydrolysis activity"/>
    <property type="evidence" value="ECO:0007669"/>
    <property type="project" value="InterPro"/>
</dbReference>
<dbReference type="GO" id="GO:0140359">
    <property type="term" value="F:ABC-type transporter activity"/>
    <property type="evidence" value="ECO:0007669"/>
    <property type="project" value="InterPro"/>
</dbReference>
<comment type="caution">
    <text evidence="12">The sequence shown here is derived from an EMBL/GenBank/DDBJ whole genome shotgun (WGS) entry which is preliminary data.</text>
</comment>
<dbReference type="SMART" id="SM00382">
    <property type="entry name" value="AAA"/>
    <property type="match status" value="1"/>
</dbReference>
<evidence type="ECO:0000256" key="5">
    <source>
        <dbReference type="ARBA" id="ARBA00022741"/>
    </source>
</evidence>
<keyword evidence="2" id="KW-0813">Transport</keyword>
<keyword evidence="6" id="KW-0067">ATP-binding</keyword>
<dbReference type="PROSITE" id="PS50929">
    <property type="entry name" value="ABC_TM1F"/>
    <property type="match status" value="1"/>
</dbReference>
<keyword evidence="4 9" id="KW-0812">Transmembrane</keyword>
<evidence type="ECO:0000313" key="13">
    <source>
        <dbReference type="Proteomes" id="UP000479335"/>
    </source>
</evidence>
<dbReference type="Pfam" id="PF00664">
    <property type="entry name" value="ABC_membrane"/>
    <property type="match status" value="1"/>
</dbReference>
<feature type="domain" description="ABC transporter" evidence="10">
    <location>
        <begin position="331"/>
        <end position="566"/>
    </location>
</feature>
<reference evidence="12 13" key="1">
    <citation type="submission" date="2019-12" db="EMBL/GenBank/DDBJ databases">
        <title>Novel species isolated from a subtropical stream in China.</title>
        <authorList>
            <person name="Lu H."/>
        </authorList>
    </citation>
    <scope>NUCLEOTIDE SEQUENCE [LARGE SCALE GENOMIC DNA]</scope>
    <source>
        <strain evidence="12 13">FT135W</strain>
    </source>
</reference>
<dbReference type="InterPro" id="IPR011527">
    <property type="entry name" value="ABC1_TM_dom"/>
</dbReference>
<feature type="transmembrane region" description="Helical" evidence="9">
    <location>
        <begin position="21"/>
        <end position="45"/>
    </location>
</feature>
<dbReference type="FunFam" id="1.20.1560.10:FF:000109">
    <property type="entry name" value="Alkaline protease secretion ATP-binding protein aprD"/>
    <property type="match status" value="1"/>
</dbReference>
<evidence type="ECO:0000313" key="12">
    <source>
        <dbReference type="EMBL" id="MYM23166.1"/>
    </source>
</evidence>
<dbReference type="PANTHER" id="PTHR24221">
    <property type="entry name" value="ATP-BINDING CASSETTE SUB-FAMILY B"/>
    <property type="match status" value="1"/>
</dbReference>
<feature type="transmembrane region" description="Helical" evidence="9">
    <location>
        <begin position="133"/>
        <end position="153"/>
    </location>
</feature>
<dbReference type="InterPro" id="IPR010128">
    <property type="entry name" value="ATPase_T1SS_PrtD-like"/>
</dbReference>
<dbReference type="GO" id="GO:0034040">
    <property type="term" value="F:ATPase-coupled lipid transmembrane transporter activity"/>
    <property type="evidence" value="ECO:0007669"/>
    <property type="project" value="TreeGrafter"/>
</dbReference>
<dbReference type="Gene3D" id="3.40.50.300">
    <property type="entry name" value="P-loop containing nucleotide triphosphate hydrolases"/>
    <property type="match status" value="1"/>
</dbReference>
<protein>
    <submittedName>
        <fullName evidence="12">Type I secretion system permease/ATPase</fullName>
    </submittedName>
</protein>